<evidence type="ECO:0000256" key="6">
    <source>
        <dbReference type="ARBA" id="ARBA00022989"/>
    </source>
</evidence>
<sequence>MQVKWRHSLKSGWRYIALAPILLLDGCAGNPYWIFNPKGLMADSDLFYLMVDVAVMGVIVGLTALLVVWFMWRYQKGKNRGAYDPSWSHSNAIEVVVWGIPIIAVGVLSWFAVKGTFEINPYNPTVITKHMKPDDDPVEVDVIATDWQWLFVYPQYHMAVANELVLPARTPVFFRLTSTAVTTTFFIPQLVGMIDVMPGMRTKNALESSHMGSYQGIASDYAGAGTSWMTFKTNILSATDYSQWVRKVQRSPVSMSYAGFNRYADPYINVHHKVVYFSSVQDGLFDHVIDEVMNGKTWPIPPMMTENMVGYLQQQDAEHRD</sequence>
<dbReference type="PANTHER" id="PTHR22888">
    <property type="entry name" value="CYTOCHROME C OXIDASE, SUBUNIT II"/>
    <property type="match status" value="1"/>
</dbReference>
<dbReference type="Gene3D" id="1.10.287.90">
    <property type="match status" value="1"/>
</dbReference>
<dbReference type="Gene3D" id="2.60.40.420">
    <property type="entry name" value="Cupredoxins - blue copper proteins"/>
    <property type="match status" value="1"/>
</dbReference>
<name>A0A845UNX8_9PROT</name>
<dbReference type="Pfam" id="PF00116">
    <property type="entry name" value="COX2"/>
    <property type="match status" value="1"/>
</dbReference>
<dbReference type="SUPFAM" id="SSF81464">
    <property type="entry name" value="Cytochrome c oxidase subunit II-like, transmembrane region"/>
    <property type="match status" value="1"/>
</dbReference>
<dbReference type="GO" id="GO:0005507">
    <property type="term" value="F:copper ion binding"/>
    <property type="evidence" value="ECO:0007669"/>
    <property type="project" value="InterPro"/>
</dbReference>
<dbReference type="RefSeq" id="WP_163098476.1">
    <property type="nucleotide sequence ID" value="NZ_CP127523.1"/>
</dbReference>
<dbReference type="PROSITE" id="PS50857">
    <property type="entry name" value="COX2_CUA"/>
    <property type="match status" value="1"/>
</dbReference>
<gene>
    <name evidence="10" type="ORF">GL267_11625</name>
</gene>
<dbReference type="EMBL" id="WNJL01000037">
    <property type="protein sequence ID" value="NDU43258.1"/>
    <property type="molecule type" value="Genomic_DNA"/>
</dbReference>
<proteinExistence type="inferred from homology"/>
<dbReference type="Pfam" id="PF06481">
    <property type="entry name" value="COX_ARM"/>
    <property type="match status" value="1"/>
</dbReference>
<evidence type="ECO:0000259" key="9">
    <source>
        <dbReference type="PROSITE" id="PS50857"/>
    </source>
</evidence>
<evidence type="ECO:0000313" key="10">
    <source>
        <dbReference type="EMBL" id="NDU43258.1"/>
    </source>
</evidence>
<dbReference type="AlphaFoldDB" id="A0A845UNX8"/>
<dbReference type="GO" id="GO:0016020">
    <property type="term" value="C:membrane"/>
    <property type="evidence" value="ECO:0007669"/>
    <property type="project" value="UniProtKB-SubCell"/>
</dbReference>
<keyword evidence="6 8" id="KW-1133">Transmembrane helix</keyword>
<comment type="caution">
    <text evidence="10">The sequence shown here is derived from an EMBL/GenBank/DDBJ whole genome shotgun (WGS) entry which is preliminary data.</text>
</comment>
<dbReference type="InterPro" id="IPR008972">
    <property type="entry name" value="Cupredoxin"/>
</dbReference>
<feature type="domain" description="Cytochrome oxidase subunit II copper A binding" evidence="9">
    <location>
        <begin position="135"/>
        <end position="247"/>
    </location>
</feature>
<comment type="subcellular location">
    <subcellularLocation>
        <location evidence="1">Membrane</location>
        <topology evidence="1">Multi-pass membrane protein</topology>
    </subcellularLocation>
</comment>
<keyword evidence="4 8" id="KW-0812">Transmembrane</keyword>
<accession>A0A845UNX8</accession>
<organism evidence="10">
    <name type="scientific">Acidithiobacillus ferrianus</name>
    <dbReference type="NCBI Taxonomy" id="2678518"/>
    <lineage>
        <taxon>Bacteria</taxon>
        <taxon>Pseudomonadati</taxon>
        <taxon>Pseudomonadota</taxon>
        <taxon>Acidithiobacillia</taxon>
        <taxon>Acidithiobacillales</taxon>
        <taxon>Acidithiobacillaceae</taxon>
        <taxon>Acidithiobacillus</taxon>
    </lineage>
</organism>
<feature type="transmembrane region" description="Helical" evidence="8">
    <location>
        <begin position="172"/>
        <end position="194"/>
    </location>
</feature>
<feature type="transmembrane region" description="Helical" evidence="8">
    <location>
        <begin position="92"/>
        <end position="113"/>
    </location>
</feature>
<reference evidence="10" key="1">
    <citation type="submission" date="2019-11" db="EMBL/GenBank/DDBJ databases">
        <title>Acidithiobacillus ferrianus sp. nov.: a facultatively anaerobic and extremely acidophilic chemolithoautotroph.</title>
        <authorList>
            <person name="Norris P.R."/>
            <person name="Falagan C."/>
            <person name="Moya-Beltran A."/>
            <person name="Castro M."/>
            <person name="Quatrini R."/>
            <person name="Johnson D.B."/>
        </authorList>
    </citation>
    <scope>NUCLEOTIDE SEQUENCE [LARGE SCALE GENOMIC DNA]</scope>
    <source>
        <strain evidence="10">MG</strain>
    </source>
</reference>
<dbReference type="SUPFAM" id="SSF49503">
    <property type="entry name" value="Cupredoxins"/>
    <property type="match status" value="1"/>
</dbReference>
<keyword evidence="3" id="KW-0813">Transport</keyword>
<dbReference type="InterPro" id="IPR010514">
    <property type="entry name" value="COX_ARM"/>
</dbReference>
<comment type="similarity">
    <text evidence="2">Belongs to the cytochrome c oxidase subunit 2 family.</text>
</comment>
<dbReference type="GO" id="GO:0009486">
    <property type="term" value="F:cytochrome bo3 ubiquinol oxidase activity"/>
    <property type="evidence" value="ECO:0007669"/>
    <property type="project" value="InterPro"/>
</dbReference>
<dbReference type="InterPro" id="IPR036257">
    <property type="entry name" value="Cyt_c_oxidase_su2_TM_sf"/>
</dbReference>
<evidence type="ECO:0000256" key="5">
    <source>
        <dbReference type="ARBA" id="ARBA00022982"/>
    </source>
</evidence>
<dbReference type="InterPro" id="IPR002429">
    <property type="entry name" value="CcO_II-like_C"/>
</dbReference>
<evidence type="ECO:0000256" key="3">
    <source>
        <dbReference type="ARBA" id="ARBA00022448"/>
    </source>
</evidence>
<keyword evidence="5" id="KW-0249">Electron transport</keyword>
<dbReference type="GO" id="GO:0004129">
    <property type="term" value="F:cytochrome-c oxidase activity"/>
    <property type="evidence" value="ECO:0007669"/>
    <property type="project" value="InterPro"/>
</dbReference>
<feature type="transmembrane region" description="Helical" evidence="8">
    <location>
        <begin position="46"/>
        <end position="72"/>
    </location>
</feature>
<evidence type="ECO:0000256" key="7">
    <source>
        <dbReference type="ARBA" id="ARBA00023136"/>
    </source>
</evidence>
<evidence type="ECO:0000256" key="8">
    <source>
        <dbReference type="SAM" id="Phobius"/>
    </source>
</evidence>
<protein>
    <submittedName>
        <fullName evidence="10">Ubiquinol oxidase subunit II</fullName>
    </submittedName>
</protein>
<dbReference type="GO" id="GO:0042773">
    <property type="term" value="P:ATP synthesis coupled electron transport"/>
    <property type="evidence" value="ECO:0007669"/>
    <property type="project" value="TreeGrafter"/>
</dbReference>
<evidence type="ECO:0000256" key="4">
    <source>
        <dbReference type="ARBA" id="ARBA00022692"/>
    </source>
</evidence>
<evidence type="ECO:0000256" key="1">
    <source>
        <dbReference type="ARBA" id="ARBA00004141"/>
    </source>
</evidence>
<feature type="transmembrane region" description="Helical" evidence="8">
    <location>
        <begin position="12"/>
        <end position="34"/>
    </location>
</feature>
<keyword evidence="7 8" id="KW-0472">Membrane</keyword>
<evidence type="ECO:0000256" key="2">
    <source>
        <dbReference type="ARBA" id="ARBA00007866"/>
    </source>
</evidence>
<dbReference type="PANTHER" id="PTHR22888:SF18">
    <property type="entry name" value="CYTOCHROME BO(3) UBIQUINOL OXIDASE SUBUNIT 2"/>
    <property type="match status" value="1"/>
</dbReference>
<dbReference type="InterPro" id="IPR045187">
    <property type="entry name" value="CcO_II"/>
</dbReference>